<evidence type="ECO:0000313" key="8">
    <source>
        <dbReference type="Proteomes" id="UP000298049"/>
    </source>
</evidence>
<dbReference type="AlphaFoldDB" id="A0A4P7XGG8"/>
<protein>
    <recommendedName>
        <fullName evidence="1">tRNA-uridine aminocarboxypropyltransferase</fullName>
        <ecNumber evidence="1">2.5.1.25</ecNumber>
    </recommendedName>
</protein>
<evidence type="ECO:0000256" key="4">
    <source>
        <dbReference type="ARBA" id="ARBA00022694"/>
    </source>
</evidence>
<dbReference type="PANTHER" id="PTHR21392:SF0">
    <property type="entry name" value="TRNA-URIDINE AMINOCARBOXYPROPYLTRANSFERASE 2"/>
    <property type="match status" value="1"/>
</dbReference>
<dbReference type="EMBL" id="CP031093">
    <property type="protein sequence ID" value="QCF26066.1"/>
    <property type="molecule type" value="Genomic_DNA"/>
</dbReference>
<feature type="domain" description="DTW" evidence="6">
    <location>
        <begin position="16"/>
        <end position="201"/>
    </location>
</feature>
<dbReference type="EC" id="2.5.1.25" evidence="1"/>
<reference evidence="7 8" key="1">
    <citation type="submission" date="2018-07" db="EMBL/GenBank/DDBJ databases">
        <title>Marsedoiliclastica nanhaica gen. nov. sp. nov., a novel marine hydrocarbonoclastic bacterium isolated from an in-situ enriched hydrocarbon-degrading consortium in deep-sea sediment.</title>
        <authorList>
            <person name="Dong C."/>
            <person name="Ma T."/>
            <person name="Liu R."/>
            <person name="Shao Z."/>
        </authorList>
    </citation>
    <scope>NUCLEOTIDE SEQUENCE [LARGE SCALE GENOMIC DNA]</scope>
    <source>
        <strain evidence="8">soil36-7</strain>
    </source>
</reference>
<comment type="similarity">
    <text evidence="5">Belongs to the TDD superfamily. DTWD2 family.</text>
</comment>
<dbReference type="GO" id="GO:0008033">
    <property type="term" value="P:tRNA processing"/>
    <property type="evidence" value="ECO:0007669"/>
    <property type="project" value="UniProtKB-KW"/>
</dbReference>
<accession>A0A4P7XGG8</accession>
<proteinExistence type="inferred from homology"/>
<dbReference type="OrthoDB" id="268835at2"/>
<dbReference type="KEGG" id="hmi:soil367_09070"/>
<dbReference type="InterPro" id="IPR005636">
    <property type="entry name" value="DTW"/>
</dbReference>
<dbReference type="PANTHER" id="PTHR21392">
    <property type="entry name" value="TRNA-URIDINE AMINOCARBOXYPROPYLTRANSFERASE 2"/>
    <property type="match status" value="1"/>
</dbReference>
<name>A0A4P7XGG8_9ALTE</name>
<dbReference type="GO" id="GO:0016432">
    <property type="term" value="F:tRNA-uridine aminocarboxypropyltransferase activity"/>
    <property type="evidence" value="ECO:0007669"/>
    <property type="project" value="UniProtKB-EC"/>
</dbReference>
<keyword evidence="4" id="KW-0819">tRNA processing</keyword>
<dbReference type="Proteomes" id="UP000298049">
    <property type="component" value="Chromosome"/>
</dbReference>
<keyword evidence="3" id="KW-0949">S-adenosyl-L-methionine</keyword>
<dbReference type="SMART" id="SM01144">
    <property type="entry name" value="DTW"/>
    <property type="match status" value="1"/>
</dbReference>
<evidence type="ECO:0000259" key="6">
    <source>
        <dbReference type="SMART" id="SM01144"/>
    </source>
</evidence>
<dbReference type="Pfam" id="PF03942">
    <property type="entry name" value="DTW"/>
    <property type="match status" value="1"/>
</dbReference>
<evidence type="ECO:0000256" key="3">
    <source>
        <dbReference type="ARBA" id="ARBA00022691"/>
    </source>
</evidence>
<organism evidence="7 8">
    <name type="scientific">Hydrocarboniclastica marina</name>
    <dbReference type="NCBI Taxonomy" id="2259620"/>
    <lineage>
        <taxon>Bacteria</taxon>
        <taxon>Pseudomonadati</taxon>
        <taxon>Pseudomonadota</taxon>
        <taxon>Gammaproteobacteria</taxon>
        <taxon>Alteromonadales</taxon>
        <taxon>Alteromonadaceae</taxon>
        <taxon>Hydrocarboniclastica</taxon>
    </lineage>
</organism>
<evidence type="ECO:0000313" key="7">
    <source>
        <dbReference type="EMBL" id="QCF26066.1"/>
    </source>
</evidence>
<sequence>MLNQWFLLEHRISPLSPRKCSACGVHHKLCVCKQCHMVEGAPRLWVLQHPLELGHSKGTLRVAKACLPNLQVVVGEGGADFDELQPRIDTARGALLFPGSGSEGLESSHPCLSRDWILLDATWRKARKMLLMTPWLAALPRYEFTRPPSSSYRIRKGPNTSSLSTLEAIEHLITLTTPACDTAPLQEGLQALVQAQLSQIPVDIQHRYE</sequence>
<evidence type="ECO:0000256" key="5">
    <source>
        <dbReference type="ARBA" id="ARBA00034489"/>
    </source>
</evidence>
<gene>
    <name evidence="7" type="ORF">soil367_09070</name>
</gene>
<keyword evidence="2" id="KW-0808">Transferase</keyword>
<dbReference type="InterPro" id="IPR039262">
    <property type="entry name" value="DTWD2/TAPT"/>
</dbReference>
<evidence type="ECO:0000256" key="2">
    <source>
        <dbReference type="ARBA" id="ARBA00022679"/>
    </source>
</evidence>
<keyword evidence="8" id="KW-1185">Reference proteome</keyword>
<evidence type="ECO:0000256" key="1">
    <source>
        <dbReference type="ARBA" id="ARBA00012386"/>
    </source>
</evidence>